<reference evidence="1" key="2">
    <citation type="submission" date="2020-11" db="EMBL/GenBank/DDBJ databases">
        <authorList>
            <person name="McCartney M.A."/>
            <person name="Auch B."/>
            <person name="Kono T."/>
            <person name="Mallez S."/>
            <person name="Becker A."/>
            <person name="Gohl D.M."/>
            <person name="Silverstein K.A.T."/>
            <person name="Koren S."/>
            <person name="Bechman K.B."/>
            <person name="Herman A."/>
            <person name="Abrahante J.E."/>
            <person name="Garbe J."/>
        </authorList>
    </citation>
    <scope>NUCLEOTIDE SEQUENCE</scope>
    <source>
        <strain evidence="1">Duluth1</strain>
        <tissue evidence="1">Whole animal</tissue>
    </source>
</reference>
<accession>A0A9D4KG06</accession>
<dbReference type="AlphaFoldDB" id="A0A9D4KG06"/>
<name>A0A9D4KG06_DREPO</name>
<keyword evidence="2" id="KW-1185">Reference proteome</keyword>
<gene>
    <name evidence="1" type="ORF">DPMN_112389</name>
</gene>
<comment type="caution">
    <text evidence="1">The sequence shown here is derived from an EMBL/GenBank/DDBJ whole genome shotgun (WGS) entry which is preliminary data.</text>
</comment>
<proteinExistence type="predicted"/>
<dbReference type="Proteomes" id="UP000828390">
    <property type="component" value="Unassembled WGS sequence"/>
</dbReference>
<organism evidence="1 2">
    <name type="scientific">Dreissena polymorpha</name>
    <name type="common">Zebra mussel</name>
    <name type="synonym">Mytilus polymorpha</name>
    <dbReference type="NCBI Taxonomy" id="45954"/>
    <lineage>
        <taxon>Eukaryota</taxon>
        <taxon>Metazoa</taxon>
        <taxon>Spiralia</taxon>
        <taxon>Lophotrochozoa</taxon>
        <taxon>Mollusca</taxon>
        <taxon>Bivalvia</taxon>
        <taxon>Autobranchia</taxon>
        <taxon>Heteroconchia</taxon>
        <taxon>Euheterodonta</taxon>
        <taxon>Imparidentia</taxon>
        <taxon>Neoheterodontei</taxon>
        <taxon>Myida</taxon>
        <taxon>Dreissenoidea</taxon>
        <taxon>Dreissenidae</taxon>
        <taxon>Dreissena</taxon>
    </lineage>
</organism>
<dbReference type="EMBL" id="JAIWYP010000004">
    <property type="protein sequence ID" value="KAH3838971.1"/>
    <property type="molecule type" value="Genomic_DNA"/>
</dbReference>
<evidence type="ECO:0000313" key="2">
    <source>
        <dbReference type="Proteomes" id="UP000828390"/>
    </source>
</evidence>
<evidence type="ECO:0000313" key="1">
    <source>
        <dbReference type="EMBL" id="KAH3838971.1"/>
    </source>
</evidence>
<sequence>MHVTVFSKCLRIVHFNIPLVVTLSAVLGAKLHSNNPDIDDLSDPNRPTKLAERFSELHDNEWTNAFEILRKIPGSNVEETVKRLLQSAW</sequence>
<reference evidence="1" key="1">
    <citation type="journal article" date="2019" name="bioRxiv">
        <title>The Genome of the Zebra Mussel, Dreissena polymorpha: A Resource for Invasive Species Research.</title>
        <authorList>
            <person name="McCartney M.A."/>
            <person name="Auch B."/>
            <person name="Kono T."/>
            <person name="Mallez S."/>
            <person name="Zhang Y."/>
            <person name="Obille A."/>
            <person name="Becker A."/>
            <person name="Abrahante J.E."/>
            <person name="Garbe J."/>
            <person name="Badalamenti J.P."/>
            <person name="Herman A."/>
            <person name="Mangelson H."/>
            <person name="Liachko I."/>
            <person name="Sullivan S."/>
            <person name="Sone E.D."/>
            <person name="Koren S."/>
            <person name="Silverstein K.A.T."/>
            <person name="Beckman K.B."/>
            <person name="Gohl D.M."/>
        </authorList>
    </citation>
    <scope>NUCLEOTIDE SEQUENCE</scope>
    <source>
        <strain evidence="1">Duluth1</strain>
        <tissue evidence="1">Whole animal</tissue>
    </source>
</reference>
<protein>
    <submittedName>
        <fullName evidence="1">Uncharacterized protein</fullName>
    </submittedName>
</protein>